<keyword evidence="3" id="KW-0276">Fatty acid metabolism</keyword>
<dbReference type="NCBIfam" id="NF005426">
    <property type="entry name" value="PRK07008.1"/>
    <property type="match status" value="1"/>
</dbReference>
<dbReference type="InterPro" id="IPR045851">
    <property type="entry name" value="AMP-bd_C_sf"/>
</dbReference>
<dbReference type="Proteomes" id="UP000054851">
    <property type="component" value="Unassembled WGS sequence"/>
</dbReference>
<dbReference type="PANTHER" id="PTHR43859:SF4">
    <property type="entry name" value="BUTANOATE--COA LIGASE AAE1-RELATED"/>
    <property type="match status" value="1"/>
</dbReference>
<dbReference type="STRING" id="1777140.AWB79_04793"/>
<sequence length="552" mass="60992">MTSPLHGQMMEIPLLASSLLSHASRHFGDTEIVSRRIEGDIHRYTWRDCEKRAKQLAQALIALGVQQGERVGTLAWNGYRHLECYYGVSGMGAVCHTINPRLFPDQIAFIIDHADDEYVCFDMTFGPLVEIIAPQCPGVKGWIALGDAACIAEHLSGMSVPVMGYESLIAEHDGDFDWPMLDERQASFLCYTSGTTGNPKGALYSNRSTVLHAYAAALPDAMGASSGDAILPVVPMFHVNAWGIPHAAPLVGAKLVLPGKDLDGKSLYELMEAEGVTYSAGVPTVWMSLLTHMKQQNARFSSLKRTVIGGSACPPAMLRVFEEEYGVQVIHAWGMTEMSPLGTLSRLNYRQKQRPLEEQRHSLEKQGHALFGVDMKVVGDDGRELPWDGKSFGDLHVRGPWVIDRYFRRDESPLIDGWFPTGDVATIDRDGFMQITDRSKDVIKSGGEWISSIDLENIAVSHPQVAEAACIACSHPKWTERPLIVAVLKPGATLSREELLAHFEGKVAKWWIPDDVVFAEDLPHTATGKLQKVRLREQYRDYVLPGAAESTT</sequence>
<protein>
    <submittedName>
        <fullName evidence="7">Long-chain-fatty-acid--CoA ligase</fullName>
    </submittedName>
</protein>
<evidence type="ECO:0000256" key="3">
    <source>
        <dbReference type="ARBA" id="ARBA00022832"/>
    </source>
</evidence>
<dbReference type="SUPFAM" id="SSF56801">
    <property type="entry name" value="Acetyl-CoA synthetase-like"/>
    <property type="match status" value="1"/>
</dbReference>
<proteinExistence type="inferred from homology"/>
<dbReference type="OrthoDB" id="9766486at2"/>
<dbReference type="NCBIfam" id="NF004837">
    <property type="entry name" value="PRK06187.1"/>
    <property type="match status" value="1"/>
</dbReference>
<keyword evidence="2 7" id="KW-0436">Ligase</keyword>
<dbReference type="Gene3D" id="3.30.300.30">
    <property type="match status" value="1"/>
</dbReference>
<feature type="domain" description="AMP-dependent synthetase/ligase" evidence="5">
    <location>
        <begin position="23"/>
        <end position="407"/>
    </location>
</feature>
<dbReference type="EMBL" id="FCOA02000018">
    <property type="protein sequence ID" value="SAK77679.1"/>
    <property type="molecule type" value="Genomic_DNA"/>
</dbReference>
<comment type="similarity">
    <text evidence="1">Belongs to the ATP-dependent AMP-binding enzyme family.</text>
</comment>
<dbReference type="Pfam" id="PF00501">
    <property type="entry name" value="AMP-binding"/>
    <property type="match status" value="1"/>
</dbReference>
<feature type="domain" description="AMP-binding enzyme C-terminal" evidence="6">
    <location>
        <begin position="455"/>
        <end position="529"/>
    </location>
</feature>
<dbReference type="Pfam" id="PF13193">
    <property type="entry name" value="AMP-binding_C"/>
    <property type="match status" value="1"/>
</dbReference>
<evidence type="ECO:0000256" key="4">
    <source>
        <dbReference type="ARBA" id="ARBA00023098"/>
    </source>
</evidence>
<dbReference type="PROSITE" id="PS00455">
    <property type="entry name" value="AMP_BINDING"/>
    <property type="match status" value="1"/>
</dbReference>
<dbReference type="FunFam" id="3.30.300.30:FF:000008">
    <property type="entry name" value="2,3-dihydroxybenzoate-AMP ligase"/>
    <property type="match status" value="1"/>
</dbReference>
<dbReference type="InterPro" id="IPR042099">
    <property type="entry name" value="ANL_N_sf"/>
</dbReference>
<evidence type="ECO:0000313" key="8">
    <source>
        <dbReference type="Proteomes" id="UP000054851"/>
    </source>
</evidence>
<keyword evidence="4" id="KW-0443">Lipid metabolism</keyword>
<accession>A0A158C5S8</accession>
<name>A0A158C5S8_9BURK</name>
<dbReference type="GO" id="GO:0006631">
    <property type="term" value="P:fatty acid metabolic process"/>
    <property type="evidence" value="ECO:0007669"/>
    <property type="project" value="UniProtKB-KW"/>
</dbReference>
<comment type="caution">
    <text evidence="7">The sequence shown here is derived from an EMBL/GenBank/DDBJ whole genome shotgun (WGS) entry which is preliminary data.</text>
</comment>
<evidence type="ECO:0000256" key="2">
    <source>
        <dbReference type="ARBA" id="ARBA00022598"/>
    </source>
</evidence>
<dbReference type="CDD" id="cd12119">
    <property type="entry name" value="ttLC_FACS_AlkK_like"/>
    <property type="match status" value="1"/>
</dbReference>
<dbReference type="InterPro" id="IPR020845">
    <property type="entry name" value="AMP-binding_CS"/>
</dbReference>
<keyword evidence="8" id="KW-1185">Reference proteome</keyword>
<evidence type="ECO:0000259" key="5">
    <source>
        <dbReference type="Pfam" id="PF00501"/>
    </source>
</evidence>
<gene>
    <name evidence="7" type="ORF">AWB79_04793</name>
</gene>
<dbReference type="AlphaFoldDB" id="A0A158C5S8"/>
<organism evidence="7 8">
    <name type="scientific">Caballeronia hypogeia</name>
    <dbReference type="NCBI Taxonomy" id="1777140"/>
    <lineage>
        <taxon>Bacteria</taxon>
        <taxon>Pseudomonadati</taxon>
        <taxon>Pseudomonadota</taxon>
        <taxon>Betaproteobacteria</taxon>
        <taxon>Burkholderiales</taxon>
        <taxon>Burkholderiaceae</taxon>
        <taxon>Caballeronia</taxon>
    </lineage>
</organism>
<dbReference type="InterPro" id="IPR025110">
    <property type="entry name" value="AMP-bd_C"/>
</dbReference>
<evidence type="ECO:0000259" key="6">
    <source>
        <dbReference type="Pfam" id="PF13193"/>
    </source>
</evidence>
<reference evidence="7" key="1">
    <citation type="submission" date="2016-01" db="EMBL/GenBank/DDBJ databases">
        <authorList>
            <person name="Peeters C."/>
        </authorList>
    </citation>
    <scope>NUCLEOTIDE SEQUENCE</scope>
    <source>
        <strain evidence="7">LMG 29322</strain>
    </source>
</reference>
<dbReference type="RefSeq" id="WP_061169896.1">
    <property type="nucleotide sequence ID" value="NZ_FCOA02000018.1"/>
</dbReference>
<dbReference type="InterPro" id="IPR000873">
    <property type="entry name" value="AMP-dep_synth/lig_dom"/>
</dbReference>
<dbReference type="Gene3D" id="3.40.50.12780">
    <property type="entry name" value="N-terminal domain of ligase-like"/>
    <property type="match status" value="1"/>
</dbReference>
<dbReference type="PANTHER" id="PTHR43859">
    <property type="entry name" value="ACYL-ACTIVATING ENZYME"/>
    <property type="match status" value="1"/>
</dbReference>
<dbReference type="GO" id="GO:0016874">
    <property type="term" value="F:ligase activity"/>
    <property type="evidence" value="ECO:0007669"/>
    <property type="project" value="UniProtKB-KW"/>
</dbReference>
<evidence type="ECO:0000313" key="7">
    <source>
        <dbReference type="EMBL" id="SAK77679.1"/>
    </source>
</evidence>
<evidence type="ECO:0000256" key="1">
    <source>
        <dbReference type="ARBA" id="ARBA00006432"/>
    </source>
</evidence>